<sequence length="160" mass="18569">MWRLKVGEGADDPYLYSTNNFIGRQTWVFEPDSGTAEEREEVEEARRHFYQHRFQVKPCADLLWRLQFLREKKFKQTIAQVKVGEGEEITYETVTTTLKRAVNIFTALQADDGHWPAEIAGPQFFLPPLVGLSVPSFEFSICVAPSLCNNYQCRSHFYKI</sequence>
<evidence type="ECO:0000313" key="3">
    <source>
        <dbReference type="Proteomes" id="UP001153076"/>
    </source>
</evidence>
<dbReference type="GO" id="GO:0016104">
    <property type="term" value="P:triterpenoid biosynthetic process"/>
    <property type="evidence" value="ECO:0007669"/>
    <property type="project" value="InterPro"/>
</dbReference>
<dbReference type="InterPro" id="IPR018333">
    <property type="entry name" value="Squalene_cyclase"/>
</dbReference>
<dbReference type="PANTHER" id="PTHR11764">
    <property type="entry name" value="TERPENE CYCLASE/MUTASE FAMILY MEMBER"/>
    <property type="match status" value="1"/>
</dbReference>
<dbReference type="EMBL" id="JAKOGI010002716">
    <property type="protein sequence ID" value="KAJ8421450.1"/>
    <property type="molecule type" value="Genomic_DNA"/>
</dbReference>
<reference evidence="2" key="1">
    <citation type="submission" date="2022-04" db="EMBL/GenBank/DDBJ databases">
        <title>Carnegiea gigantea Genome sequencing and assembly v2.</title>
        <authorList>
            <person name="Copetti D."/>
            <person name="Sanderson M.J."/>
            <person name="Burquez A."/>
            <person name="Wojciechowski M.F."/>
        </authorList>
    </citation>
    <scope>NUCLEOTIDE SEQUENCE</scope>
    <source>
        <strain evidence="2">SGP5-SGP5p</strain>
        <tissue evidence="2">Aerial part</tissue>
    </source>
</reference>
<dbReference type="SUPFAM" id="SSF48239">
    <property type="entry name" value="Terpenoid cyclases/Protein prenyltransferases"/>
    <property type="match status" value="1"/>
</dbReference>
<dbReference type="Proteomes" id="UP001153076">
    <property type="component" value="Unassembled WGS sequence"/>
</dbReference>
<name>A0A9Q1GIY5_9CARY</name>
<dbReference type="GO" id="GO:0042300">
    <property type="term" value="F:beta-amyrin synthase activity"/>
    <property type="evidence" value="ECO:0007669"/>
    <property type="project" value="TreeGrafter"/>
</dbReference>
<evidence type="ECO:0000256" key="1">
    <source>
        <dbReference type="ARBA" id="ARBA00023235"/>
    </source>
</evidence>
<proteinExistence type="predicted"/>
<gene>
    <name evidence="2" type="ORF">Cgig2_025399</name>
</gene>
<evidence type="ECO:0008006" key="4">
    <source>
        <dbReference type="Google" id="ProtNLM"/>
    </source>
</evidence>
<evidence type="ECO:0000313" key="2">
    <source>
        <dbReference type="EMBL" id="KAJ8421450.1"/>
    </source>
</evidence>
<accession>A0A9Q1GIY5</accession>
<keyword evidence="3" id="KW-1185">Reference proteome</keyword>
<dbReference type="InterPro" id="IPR008930">
    <property type="entry name" value="Terpenoid_cyclase/PrenylTrfase"/>
</dbReference>
<dbReference type="OrthoDB" id="21502at2759"/>
<dbReference type="AlphaFoldDB" id="A0A9Q1GIY5"/>
<dbReference type="GO" id="GO:0005811">
    <property type="term" value="C:lipid droplet"/>
    <property type="evidence" value="ECO:0007669"/>
    <property type="project" value="InterPro"/>
</dbReference>
<protein>
    <recommendedName>
        <fullName evidence="4">Beta-amyrin synthase</fullName>
    </recommendedName>
</protein>
<comment type="caution">
    <text evidence="2">The sequence shown here is derived from an EMBL/GenBank/DDBJ whole genome shotgun (WGS) entry which is preliminary data.</text>
</comment>
<organism evidence="2 3">
    <name type="scientific">Carnegiea gigantea</name>
    <dbReference type="NCBI Taxonomy" id="171969"/>
    <lineage>
        <taxon>Eukaryota</taxon>
        <taxon>Viridiplantae</taxon>
        <taxon>Streptophyta</taxon>
        <taxon>Embryophyta</taxon>
        <taxon>Tracheophyta</taxon>
        <taxon>Spermatophyta</taxon>
        <taxon>Magnoliopsida</taxon>
        <taxon>eudicotyledons</taxon>
        <taxon>Gunneridae</taxon>
        <taxon>Pentapetalae</taxon>
        <taxon>Caryophyllales</taxon>
        <taxon>Cactineae</taxon>
        <taxon>Cactaceae</taxon>
        <taxon>Cactoideae</taxon>
        <taxon>Echinocereeae</taxon>
        <taxon>Carnegiea</taxon>
    </lineage>
</organism>
<dbReference type="PANTHER" id="PTHR11764:SF58">
    <property type="entry name" value="BETA-AMYRIN SYNTHASE-RELATED"/>
    <property type="match status" value="1"/>
</dbReference>
<keyword evidence="1" id="KW-0413">Isomerase</keyword>